<reference evidence="1 2" key="1">
    <citation type="submission" date="2015-01" db="EMBL/GenBank/DDBJ databases">
        <title>Genome Sequencing of Rickettsiales.</title>
        <authorList>
            <person name="Daugherty S.C."/>
            <person name="Su Q."/>
            <person name="Abolude K."/>
            <person name="Beier-Sexton M."/>
            <person name="Carlyon J.A."/>
            <person name="Carter R."/>
            <person name="Day N.P."/>
            <person name="Dumler S.J."/>
            <person name="Dyachenko V."/>
            <person name="Godinez A."/>
            <person name="Kurtti T.J."/>
            <person name="Lichay M."/>
            <person name="Mullins K.E."/>
            <person name="Ott S."/>
            <person name="Pappas-Brown V."/>
            <person name="Paris D.H."/>
            <person name="Patel P."/>
            <person name="Richards A.L."/>
            <person name="Sadzewicz L."/>
            <person name="Sears K."/>
            <person name="Seidman D."/>
            <person name="Sengamalay N."/>
            <person name="Stenos J."/>
            <person name="Tallon L.J."/>
            <person name="Vincent G."/>
            <person name="Fraser C.M."/>
            <person name="Munderloh U."/>
            <person name="Dunning-Hotopp J.C."/>
        </authorList>
    </citation>
    <scope>NUCLEOTIDE SEQUENCE [LARGE SCALE GENOMIC DNA]</scope>
    <source>
        <strain evidence="1 2">ApNP</strain>
    </source>
</reference>
<protein>
    <submittedName>
        <fullName evidence="1">Uncharacterized protein</fullName>
    </submittedName>
</protein>
<comment type="caution">
    <text evidence="1">The sequence shown here is derived from an EMBL/GenBank/DDBJ whole genome shotgun (WGS) entry which is preliminary data.</text>
</comment>
<organism evidence="1 2">
    <name type="scientific">Anaplasma phagocytophilum str. ApNP</name>
    <dbReference type="NCBI Taxonomy" id="1359153"/>
    <lineage>
        <taxon>Bacteria</taxon>
        <taxon>Pseudomonadati</taxon>
        <taxon>Pseudomonadota</taxon>
        <taxon>Alphaproteobacteria</taxon>
        <taxon>Rickettsiales</taxon>
        <taxon>Anaplasmataceae</taxon>
        <taxon>Anaplasma</taxon>
        <taxon>phagocytophilum group</taxon>
    </lineage>
</organism>
<dbReference type="Proteomes" id="UP000033385">
    <property type="component" value="Unassembled WGS sequence"/>
</dbReference>
<sequence>MPGFDAVLHIYHKNTRYGLVVTLFIGLSNPKQLHIHTRIAAGVSNNDVL</sequence>
<proteinExistence type="predicted"/>
<gene>
    <name evidence="1" type="ORF">APHNP_0451</name>
</gene>
<evidence type="ECO:0000313" key="1">
    <source>
        <dbReference type="EMBL" id="KJV67707.1"/>
    </source>
</evidence>
<dbReference type="PATRIC" id="fig|1359153.3.peg.465"/>
<name>A0A0F3NJ21_ANAPH</name>
<dbReference type="EMBL" id="LANW01000001">
    <property type="protein sequence ID" value="KJV67707.1"/>
    <property type="molecule type" value="Genomic_DNA"/>
</dbReference>
<dbReference type="AlphaFoldDB" id="A0A0F3NJ21"/>
<evidence type="ECO:0000313" key="2">
    <source>
        <dbReference type="Proteomes" id="UP000033385"/>
    </source>
</evidence>
<accession>A0A0F3NJ21</accession>